<protein>
    <submittedName>
        <fullName evidence="2">Uncharacterized protein</fullName>
    </submittedName>
</protein>
<accession>A0AAE0BIG1</accession>
<gene>
    <name evidence="2" type="ORF">CYMTET_53571</name>
</gene>
<proteinExistence type="predicted"/>
<dbReference type="AlphaFoldDB" id="A0AAE0BIG1"/>
<evidence type="ECO:0000256" key="1">
    <source>
        <dbReference type="SAM" id="MobiDB-lite"/>
    </source>
</evidence>
<evidence type="ECO:0000313" key="3">
    <source>
        <dbReference type="Proteomes" id="UP001190700"/>
    </source>
</evidence>
<keyword evidence="3" id="KW-1185">Reference proteome</keyword>
<comment type="caution">
    <text evidence="2">The sequence shown here is derived from an EMBL/GenBank/DDBJ whole genome shotgun (WGS) entry which is preliminary data.</text>
</comment>
<dbReference type="EMBL" id="LGRX02035104">
    <property type="protein sequence ID" value="KAK3236269.1"/>
    <property type="molecule type" value="Genomic_DNA"/>
</dbReference>
<name>A0AAE0BIG1_9CHLO</name>
<feature type="region of interest" description="Disordered" evidence="1">
    <location>
        <begin position="1"/>
        <end position="20"/>
    </location>
</feature>
<dbReference type="Proteomes" id="UP001190700">
    <property type="component" value="Unassembled WGS sequence"/>
</dbReference>
<reference evidence="2 3" key="1">
    <citation type="journal article" date="2015" name="Genome Biol. Evol.">
        <title>Comparative Genomics of a Bacterivorous Green Alga Reveals Evolutionary Causalities and Consequences of Phago-Mixotrophic Mode of Nutrition.</title>
        <authorList>
            <person name="Burns J.A."/>
            <person name="Paasch A."/>
            <person name="Narechania A."/>
            <person name="Kim E."/>
        </authorList>
    </citation>
    <scope>NUCLEOTIDE SEQUENCE [LARGE SCALE GENOMIC DNA]</scope>
    <source>
        <strain evidence="2 3">PLY_AMNH</strain>
    </source>
</reference>
<evidence type="ECO:0000313" key="2">
    <source>
        <dbReference type="EMBL" id="KAK3236269.1"/>
    </source>
</evidence>
<organism evidence="2 3">
    <name type="scientific">Cymbomonas tetramitiformis</name>
    <dbReference type="NCBI Taxonomy" id="36881"/>
    <lineage>
        <taxon>Eukaryota</taxon>
        <taxon>Viridiplantae</taxon>
        <taxon>Chlorophyta</taxon>
        <taxon>Pyramimonadophyceae</taxon>
        <taxon>Pyramimonadales</taxon>
        <taxon>Pyramimonadaceae</taxon>
        <taxon>Cymbomonas</taxon>
    </lineage>
</organism>
<sequence>MSSSNARAVPKPKAAWHHQSECADGVGVGRWKVKNAARRYAKADAQGVIGSGEDSEGWRRALVGDVGNVGDEPGDW</sequence>